<dbReference type="EMBL" id="JBHSZV010000032">
    <property type="protein sequence ID" value="MFC7062666.1"/>
    <property type="molecule type" value="Genomic_DNA"/>
</dbReference>
<proteinExistence type="predicted"/>
<evidence type="ECO:0000313" key="3">
    <source>
        <dbReference type="Proteomes" id="UP001596410"/>
    </source>
</evidence>
<protein>
    <submittedName>
        <fullName evidence="2">IDEAL domain-containing protein</fullName>
    </submittedName>
</protein>
<dbReference type="InterPro" id="IPR027393">
    <property type="entry name" value="Virus_scaffolding_prot_C"/>
</dbReference>
<dbReference type="InterPro" id="IPR014957">
    <property type="entry name" value="IDEAL_dom"/>
</dbReference>
<reference evidence="3" key="1">
    <citation type="journal article" date="2019" name="Int. J. Syst. Evol. Microbiol.">
        <title>The Global Catalogue of Microorganisms (GCM) 10K type strain sequencing project: providing services to taxonomists for standard genome sequencing and annotation.</title>
        <authorList>
            <consortium name="The Broad Institute Genomics Platform"/>
            <consortium name="The Broad Institute Genome Sequencing Center for Infectious Disease"/>
            <person name="Wu L."/>
            <person name="Ma J."/>
        </authorList>
    </citation>
    <scope>NUCLEOTIDE SEQUENCE [LARGE SCALE GENOMIC DNA]</scope>
    <source>
        <strain evidence="3">CGMCC 4.1621</strain>
    </source>
</reference>
<accession>A0ABW2EP77</accession>
<dbReference type="Proteomes" id="UP001596410">
    <property type="component" value="Unassembled WGS sequence"/>
</dbReference>
<dbReference type="SMART" id="SM00914">
    <property type="entry name" value="IDEAL"/>
    <property type="match status" value="1"/>
</dbReference>
<gene>
    <name evidence="2" type="ORF">ACFQIC_12460</name>
</gene>
<comment type="caution">
    <text evidence="2">The sequence shown here is derived from an EMBL/GenBank/DDBJ whole genome shotgun (WGS) entry which is preliminary data.</text>
</comment>
<name>A0ABW2EP77_9BACI</name>
<feature type="domain" description="IDEAL" evidence="1">
    <location>
        <begin position="39"/>
        <end position="75"/>
    </location>
</feature>
<sequence>MRKQKKLIYVLRRDPGFKNREVTAKRELSFGIKLASRLLLDELSFQFNKDRLDDEINTAIENNDRDEFERLSLKYQHYTWD</sequence>
<dbReference type="Gene3D" id="4.10.810.10">
    <property type="entry name" value="Virus Scaffolding Protein, Chain A"/>
    <property type="match status" value="1"/>
</dbReference>
<evidence type="ECO:0000313" key="2">
    <source>
        <dbReference type="EMBL" id="MFC7062666.1"/>
    </source>
</evidence>
<evidence type="ECO:0000259" key="1">
    <source>
        <dbReference type="SMART" id="SM00914"/>
    </source>
</evidence>
<dbReference type="RefSeq" id="WP_204709530.1">
    <property type="nucleotide sequence ID" value="NZ_JBHSZV010000032.1"/>
</dbReference>
<organism evidence="2 3">
    <name type="scientific">Halobacillus seohaensis</name>
    <dbReference type="NCBI Taxonomy" id="447421"/>
    <lineage>
        <taxon>Bacteria</taxon>
        <taxon>Bacillati</taxon>
        <taxon>Bacillota</taxon>
        <taxon>Bacilli</taxon>
        <taxon>Bacillales</taxon>
        <taxon>Bacillaceae</taxon>
        <taxon>Halobacillus</taxon>
    </lineage>
</organism>
<dbReference type="Pfam" id="PF08858">
    <property type="entry name" value="IDEAL"/>
    <property type="match status" value="1"/>
</dbReference>
<keyword evidence="3" id="KW-1185">Reference proteome</keyword>